<feature type="transmembrane region" description="Helical" evidence="7">
    <location>
        <begin position="138"/>
        <end position="161"/>
    </location>
</feature>
<accession>A0ABZ0W3A1</accession>
<dbReference type="Pfam" id="PF12805">
    <property type="entry name" value="FUSC-like"/>
    <property type="match status" value="1"/>
</dbReference>
<keyword evidence="3 7" id="KW-0812">Transmembrane</keyword>
<reference evidence="10 11" key="1">
    <citation type="submission" date="2023-12" db="EMBL/GenBank/DDBJ databases">
        <title>Genome sequencing and assembly of bacterial species from a model synthetic community.</title>
        <authorList>
            <person name="Hogle S.L."/>
        </authorList>
    </citation>
    <scope>NUCLEOTIDE SEQUENCE [LARGE SCALE GENOMIC DNA]</scope>
    <source>
        <strain evidence="10 11">HAMBI_3031</strain>
    </source>
</reference>
<evidence type="ECO:0000256" key="2">
    <source>
        <dbReference type="ARBA" id="ARBA00022475"/>
    </source>
</evidence>
<evidence type="ECO:0000259" key="9">
    <source>
        <dbReference type="Pfam" id="PF13515"/>
    </source>
</evidence>
<evidence type="ECO:0000256" key="3">
    <source>
        <dbReference type="ARBA" id="ARBA00022692"/>
    </source>
</evidence>
<evidence type="ECO:0000256" key="4">
    <source>
        <dbReference type="ARBA" id="ARBA00022989"/>
    </source>
</evidence>
<feature type="transmembrane region" description="Helical" evidence="7">
    <location>
        <begin position="446"/>
        <end position="464"/>
    </location>
</feature>
<feature type="transmembrane region" description="Helical" evidence="7">
    <location>
        <begin position="68"/>
        <end position="85"/>
    </location>
</feature>
<name>A0ABZ0W3A1_9BACT</name>
<feature type="transmembrane region" description="Helical" evidence="7">
    <location>
        <begin position="489"/>
        <end position="508"/>
    </location>
</feature>
<dbReference type="RefSeq" id="WP_114791886.1">
    <property type="nucleotide sequence ID" value="NZ_CP139960.1"/>
</dbReference>
<dbReference type="PANTHER" id="PTHR30509:SF9">
    <property type="entry name" value="MULTIDRUG RESISTANCE PROTEIN MDTO"/>
    <property type="match status" value="1"/>
</dbReference>
<feature type="domain" description="Integral membrane bound transporter" evidence="9">
    <location>
        <begin position="410"/>
        <end position="532"/>
    </location>
</feature>
<evidence type="ECO:0000256" key="1">
    <source>
        <dbReference type="ARBA" id="ARBA00004651"/>
    </source>
</evidence>
<evidence type="ECO:0000256" key="7">
    <source>
        <dbReference type="SAM" id="Phobius"/>
    </source>
</evidence>
<evidence type="ECO:0000313" key="11">
    <source>
        <dbReference type="Proteomes" id="UP001325680"/>
    </source>
</evidence>
<dbReference type="InterPro" id="IPR049453">
    <property type="entry name" value="Memb_transporter_dom"/>
</dbReference>
<evidence type="ECO:0000313" key="10">
    <source>
        <dbReference type="EMBL" id="WQD37019.1"/>
    </source>
</evidence>
<dbReference type="EMBL" id="CP139960">
    <property type="protein sequence ID" value="WQD37019.1"/>
    <property type="molecule type" value="Genomic_DNA"/>
</dbReference>
<keyword evidence="2" id="KW-1003">Cell membrane</keyword>
<proteinExistence type="inferred from homology"/>
<dbReference type="InterPro" id="IPR032692">
    <property type="entry name" value="YccS_N"/>
</dbReference>
<keyword evidence="11" id="KW-1185">Reference proteome</keyword>
<gene>
    <name evidence="10" type="ORF">U0035_15205</name>
</gene>
<evidence type="ECO:0000256" key="5">
    <source>
        <dbReference type="ARBA" id="ARBA00023136"/>
    </source>
</evidence>
<keyword evidence="5 7" id="KW-0472">Membrane</keyword>
<comment type="similarity">
    <text evidence="6">Belongs to the YccS/YhfK family.</text>
</comment>
<comment type="subcellular location">
    <subcellularLocation>
        <location evidence="1">Cell membrane</location>
        <topology evidence="1">Multi-pass membrane protein</topology>
    </subcellularLocation>
</comment>
<organism evidence="10 11">
    <name type="scientific">Niabella yanshanensis</name>
    <dbReference type="NCBI Taxonomy" id="577386"/>
    <lineage>
        <taxon>Bacteria</taxon>
        <taxon>Pseudomonadati</taxon>
        <taxon>Bacteroidota</taxon>
        <taxon>Chitinophagia</taxon>
        <taxon>Chitinophagales</taxon>
        <taxon>Chitinophagaceae</taxon>
        <taxon>Niabella</taxon>
    </lineage>
</organism>
<feature type="domain" description="Integral membrane protein YccS N-terminal" evidence="8">
    <location>
        <begin position="68"/>
        <end position="344"/>
    </location>
</feature>
<dbReference type="Proteomes" id="UP001325680">
    <property type="component" value="Chromosome"/>
</dbReference>
<dbReference type="PANTHER" id="PTHR30509">
    <property type="entry name" value="P-HYDROXYBENZOIC ACID EFFLUX PUMP SUBUNIT-RELATED"/>
    <property type="match status" value="1"/>
</dbReference>
<feature type="transmembrane region" description="Helical" evidence="7">
    <location>
        <begin position="91"/>
        <end position="109"/>
    </location>
</feature>
<evidence type="ECO:0000256" key="6">
    <source>
        <dbReference type="ARBA" id="ARBA00043993"/>
    </source>
</evidence>
<dbReference type="Pfam" id="PF13515">
    <property type="entry name" value="FUSC_2"/>
    <property type="match status" value="1"/>
</dbReference>
<sequence length="735" mass="84135">MDYIKEYKQFVSSYYFNEAIRITIGITLPAIVFSYFGKLEIGLILSLGAMAVSASDIPGPIHQRRNGMLATIALIFFSSVITGYINHHPLLLGVGITIFCFSLSFIGAYGARVNSIGFAGILIMILTLDMRAEGVDVLIHGLFLVAGGLWYTMLSLALFGVRPYKIIQQALGDNIIAIGDYFGTRALFYDKNADYDKVYKMLMEEQQQIQDKQTLLREMLFKSRNIVKESTVTGRTLLIIFTESIDLFEKSSATFYNYEAMHKRFDDSGILSHFQQMIYVIVDELHQIGLAVQSGRPPRATRKLNNELKLLQTRFEEFANKYRNPETFDSLVNMRKLLQSVEEITLRIYTLHHYTRYDRKKIKEYKLSGNYEYFVTKTDLDIEILKENFSLKSNSFRHAIRVTLACILGYGVANLLELQYSYWVLLTIIVILKPTYSVTRQRNYQRLLGTFVGALGGLALLYLIPTQNGKFAAMIFLMIITYSFMRTKYLVSVIFMTAFIMIFFYLLNSHNFYEIFKSRLIDTTVGSIIAFIAAYILVPSWEKTQLNTYISSALKTSKKYFETVAATFATGAMNDLDYKLSRKEAFIEQANLSGGFTRMMNEPKSKQGDLKKIHQMVVLIYTLNSHIVSLASFARGFKNKYGDEDFHAIKDDITAELNEALLHIAHKEVTEAQHHAPIELKEELDELVSKRRLELQQGLVETETRKVLVEFKPVVDQFLFISRIAGDIKKLAKSF</sequence>
<feature type="transmembrane region" description="Helical" evidence="7">
    <location>
        <begin position="520"/>
        <end position="538"/>
    </location>
</feature>
<evidence type="ECO:0000259" key="8">
    <source>
        <dbReference type="Pfam" id="PF12805"/>
    </source>
</evidence>
<protein>
    <submittedName>
        <fullName evidence="10">FUSC family membrane protein</fullName>
    </submittedName>
</protein>
<keyword evidence="4 7" id="KW-1133">Transmembrane helix</keyword>